<organism evidence="1 2">
    <name type="scientific">Plectonema phage JingP1</name>
    <dbReference type="NCBI Taxonomy" id="2961687"/>
    <lineage>
        <taxon>Viruses</taxon>
        <taxon>Duplodnaviria</taxon>
        <taxon>Heunggongvirae</taxon>
        <taxon>Uroviricota</taxon>
        <taxon>Caudoviricetes</taxon>
        <taxon>Saffermanviridae</taxon>
        <taxon>Morrisvirus</taxon>
        <taxon>Morrisvirus JingP1</taxon>
    </lineage>
</organism>
<protein>
    <submittedName>
        <fullName evidence="1">DNA binding protein like protein</fullName>
    </submittedName>
</protein>
<name>A0A9E7NPI5_9CAUD</name>
<proteinExistence type="predicted"/>
<evidence type="ECO:0000313" key="2">
    <source>
        <dbReference type="Proteomes" id="UP001059684"/>
    </source>
</evidence>
<dbReference type="EMBL" id="ON677538">
    <property type="protein sequence ID" value="UTQ79799.1"/>
    <property type="molecule type" value="Genomic_DNA"/>
</dbReference>
<dbReference type="Proteomes" id="UP001059684">
    <property type="component" value="Segment"/>
</dbReference>
<reference evidence="1" key="1">
    <citation type="submission" date="2022-06" db="EMBL/GenBank/DDBJ databases">
        <authorList>
            <person name="He X."/>
            <person name="Cao L."/>
            <person name="Zhang S."/>
            <person name="Xiao J."/>
            <person name="Tong Y."/>
        </authorList>
    </citation>
    <scope>NUCLEOTIDE SEQUENCE</scope>
</reference>
<evidence type="ECO:0000313" key="1">
    <source>
        <dbReference type="EMBL" id="UTQ79799.1"/>
    </source>
</evidence>
<keyword evidence="2" id="KW-1185">Reference proteome</keyword>
<accession>A0A9E7NPI5</accession>
<sequence>MTTELMNFFPEGFAPDSSGGGGDFIRVPNKDGQSIRVVLLGKAVTGYEYWTTDGKPRRLEAKPQGKPADMREKSDGGFPEKVKQFVAFPAYEYSEDGTDGRVGIFQVNQASIISDLFDIFTSGDYDPASIFIKVERKAGKRVSYSVSGIGFTQKFNKPAPEIYAQAKELDIQAVMFPAEEEEGEAQAEPTAVDVAKAATLM</sequence>